<proteinExistence type="predicted"/>
<sequence>MYSIRPDYRQYNYTTTASMKAGKVDDKQNSSVQVNYAYATNTIKDVPFNPTFAASSLRTRLNSNDEKDKYNKISKMVDKQTRKQLDSLLKKGILLNNDSNDKSSVLDNLYKIATVQRAEGLNNVVMLKETIAILNNNYLIRQEFGDIPKNFEAEVTTAYNNTPKRPVQVPFGAAQKANIPDAVNVEHSGTCVAASEEFNLAQKMPAEFTRFVEGLSSPAMSVEKTIKLSNLADSTLDAVWLLNAFEIPYEMKDFNTAKLTFAPDKNAIIRAKIQSVDKDADERSCVDVLMQSTLMQVGSQQSYDTLTDTRHGKFNQNDKGLIEFEKTFTESVLEDKNKISVTYQTVDENAKLIGYETDMATTKRHIVEALDRGENVIVGYTQVDSNNVIINGHEITIVGYKTNNNGKLTFICNDTDDGVSKPIEYSEDYLLPKIHHAALPHDIVENDVKLVENWVEGIKRYNELKKQQKETLTKAA</sequence>
<reference evidence="1" key="1">
    <citation type="submission" date="2020-10" db="EMBL/GenBank/DDBJ databases">
        <authorList>
            <person name="Gilroy R."/>
        </authorList>
    </citation>
    <scope>NUCLEOTIDE SEQUENCE</scope>
    <source>
        <strain evidence="1">10192</strain>
    </source>
</reference>
<dbReference type="AlphaFoldDB" id="A0A9D9GXE0"/>
<dbReference type="Proteomes" id="UP000823632">
    <property type="component" value="Unassembled WGS sequence"/>
</dbReference>
<dbReference type="EMBL" id="JADIND010000093">
    <property type="protein sequence ID" value="MBO8430610.1"/>
    <property type="molecule type" value="Genomic_DNA"/>
</dbReference>
<comment type="caution">
    <text evidence="1">The sequence shown here is derived from an EMBL/GenBank/DDBJ whole genome shotgun (WGS) entry which is preliminary data.</text>
</comment>
<reference evidence="1" key="2">
    <citation type="journal article" date="2021" name="PeerJ">
        <title>Extensive microbial diversity within the chicken gut microbiome revealed by metagenomics and culture.</title>
        <authorList>
            <person name="Gilroy R."/>
            <person name="Ravi A."/>
            <person name="Getino M."/>
            <person name="Pursley I."/>
            <person name="Horton D.L."/>
            <person name="Alikhan N.F."/>
            <person name="Baker D."/>
            <person name="Gharbi K."/>
            <person name="Hall N."/>
            <person name="Watson M."/>
            <person name="Adriaenssens E.M."/>
            <person name="Foster-Nyarko E."/>
            <person name="Jarju S."/>
            <person name="Secka A."/>
            <person name="Antonio M."/>
            <person name="Oren A."/>
            <person name="Chaudhuri R.R."/>
            <person name="La Ragione R."/>
            <person name="Hildebrand F."/>
            <person name="Pallen M.J."/>
        </authorList>
    </citation>
    <scope>NUCLEOTIDE SEQUENCE</scope>
    <source>
        <strain evidence="1">10192</strain>
    </source>
</reference>
<evidence type="ECO:0000313" key="1">
    <source>
        <dbReference type="EMBL" id="MBO8430610.1"/>
    </source>
</evidence>
<gene>
    <name evidence="1" type="ORF">IAC76_04420</name>
</gene>
<organism evidence="1 2">
    <name type="scientific">Candidatus Scatousia excrementipullorum</name>
    <dbReference type="NCBI Taxonomy" id="2840936"/>
    <lineage>
        <taxon>Bacteria</taxon>
        <taxon>Candidatus Scatousia</taxon>
    </lineage>
</organism>
<name>A0A9D9GXE0_9BACT</name>
<protein>
    <submittedName>
        <fullName evidence="1">Uncharacterized protein</fullName>
    </submittedName>
</protein>
<evidence type="ECO:0000313" key="2">
    <source>
        <dbReference type="Proteomes" id="UP000823632"/>
    </source>
</evidence>
<accession>A0A9D9GXE0</accession>